<evidence type="ECO:0000313" key="3">
    <source>
        <dbReference type="Proteomes" id="UP001597045"/>
    </source>
</evidence>
<dbReference type="Gene3D" id="1.10.630.10">
    <property type="entry name" value="Cytochrome P450"/>
    <property type="match status" value="1"/>
</dbReference>
<name>A0ABW3M740_9PSEU</name>
<dbReference type="Proteomes" id="UP001597045">
    <property type="component" value="Unassembled WGS sequence"/>
</dbReference>
<accession>A0ABW3M740</accession>
<dbReference type="PRINTS" id="PR00359">
    <property type="entry name" value="BP450"/>
</dbReference>
<evidence type="ECO:0000313" key="2">
    <source>
        <dbReference type="EMBL" id="MFD1046502.1"/>
    </source>
</evidence>
<reference evidence="3" key="1">
    <citation type="journal article" date="2019" name="Int. J. Syst. Evol. Microbiol.">
        <title>The Global Catalogue of Microorganisms (GCM) 10K type strain sequencing project: providing services to taxonomists for standard genome sequencing and annotation.</title>
        <authorList>
            <consortium name="The Broad Institute Genomics Platform"/>
            <consortium name="The Broad Institute Genome Sequencing Center for Infectious Disease"/>
            <person name="Wu L."/>
            <person name="Ma J."/>
        </authorList>
    </citation>
    <scope>NUCLEOTIDE SEQUENCE [LARGE SCALE GENOMIC DNA]</scope>
    <source>
        <strain evidence="3">JCM 31486</strain>
    </source>
</reference>
<dbReference type="Pfam" id="PF00067">
    <property type="entry name" value="p450"/>
    <property type="match status" value="1"/>
</dbReference>
<dbReference type="InterPro" id="IPR001128">
    <property type="entry name" value="Cyt_P450"/>
</dbReference>
<dbReference type="InterPro" id="IPR036396">
    <property type="entry name" value="Cyt_P450_sf"/>
</dbReference>
<dbReference type="EMBL" id="JBHTIS010000678">
    <property type="protein sequence ID" value="MFD1046502.1"/>
    <property type="molecule type" value="Genomic_DNA"/>
</dbReference>
<evidence type="ECO:0000256" key="1">
    <source>
        <dbReference type="ARBA" id="ARBA00010617"/>
    </source>
</evidence>
<keyword evidence="3" id="KW-1185">Reference proteome</keyword>
<gene>
    <name evidence="2" type="ORF">ACFQ1S_13535</name>
</gene>
<dbReference type="PANTHER" id="PTHR46696:SF1">
    <property type="entry name" value="CYTOCHROME P450 YJIB-RELATED"/>
    <property type="match status" value="1"/>
</dbReference>
<dbReference type="InterPro" id="IPR002397">
    <property type="entry name" value="Cyt_P450_B"/>
</dbReference>
<dbReference type="SUPFAM" id="SSF48264">
    <property type="entry name" value="Cytochrome P450"/>
    <property type="match status" value="1"/>
</dbReference>
<comment type="similarity">
    <text evidence="1">Belongs to the cytochrome P450 family.</text>
</comment>
<sequence>MRPRIAELADELLDRIADRGRADLMSGFAIPLPVMTIAELMGAPASRWQDFIRWSNAQRDFSPLDAADGELQRNVDELSKFMTDLIAEKTANPGDDLMSALIHADPERRLTHTEILSTGFALMSGGNDTTAAMLGGVLNTLLTHPDERKRITGEPGGWTGAMDELIRYVTPTHNALHRVTTEPVEIGGVTIPAGEVVIISFLGANHDERVFECPEKLDIDRPKPAHLSFGFGIHYCSGAHLAKVITEVGTQRLFDRFPSVRLAVDPAKVRYQMNILVRSVVELPVEW</sequence>
<comment type="caution">
    <text evidence="2">The sequence shown here is derived from an EMBL/GenBank/DDBJ whole genome shotgun (WGS) entry which is preliminary data.</text>
</comment>
<organism evidence="2 3">
    <name type="scientific">Kibdelosporangium lantanae</name>
    <dbReference type="NCBI Taxonomy" id="1497396"/>
    <lineage>
        <taxon>Bacteria</taxon>
        <taxon>Bacillati</taxon>
        <taxon>Actinomycetota</taxon>
        <taxon>Actinomycetes</taxon>
        <taxon>Pseudonocardiales</taxon>
        <taxon>Pseudonocardiaceae</taxon>
        <taxon>Kibdelosporangium</taxon>
    </lineage>
</organism>
<dbReference type="PANTHER" id="PTHR46696">
    <property type="entry name" value="P450, PUTATIVE (EUROFUNG)-RELATED"/>
    <property type="match status" value="1"/>
</dbReference>
<protein>
    <submittedName>
        <fullName evidence="2">Cytochrome P450</fullName>
    </submittedName>
</protein>
<feature type="non-terminal residue" evidence="2">
    <location>
        <position position="1"/>
    </location>
</feature>
<proteinExistence type="inferred from homology"/>